<gene>
    <name evidence="2" type="ORF">QYS49_18190</name>
</gene>
<sequence>MLKHFIYCLIPIVIFIACSKSSSDESDSSTSIQYINKITINNNKLKDSTVLGGLSSIDYLGGNQFVFISDDRSEYSPARIYEMEVNFNADGILNYNFDKTVFLKNRGGISFEKNELDPESIRYRASSDTYFYTSEGGRTEEWINPFIWEIDREGEFINTLTIPGIFQFNNVRGVRENGGFESLSFENDTIIWYANELPLKEDGKVPGFEVGNYPIRLVRQDIKNNVVLNQYAYNVSSLKKKPDPKDGFFINSVPEILFIDENKLWVLERSYTTGVGNFVKLFEVETENATDVKSFKALAETDYSPVSKKLILDFSDFNQRIDNIEGMTFGPDFPDGSKSLLFVSDDNFNAEQESQLWLFSVQGID</sequence>
<dbReference type="Pfam" id="PF13449">
    <property type="entry name" value="Phytase-like"/>
    <property type="match status" value="1"/>
</dbReference>
<proteinExistence type="predicted"/>
<reference evidence="2 3" key="1">
    <citation type="submission" date="2023-08" db="EMBL/GenBank/DDBJ databases">
        <title>Comparative genomics and taxonomic characterization of three novel marine species of genus Marivirga.</title>
        <authorList>
            <person name="Muhammad N."/>
            <person name="Kim S.-G."/>
        </authorList>
    </citation>
    <scope>NUCLEOTIDE SEQUENCE [LARGE SCALE GENOMIC DNA]</scope>
    <source>
        <strain evidence="2 3">BDSF4-3</strain>
    </source>
</reference>
<dbReference type="InterPro" id="IPR027372">
    <property type="entry name" value="Phytase-like_dom"/>
</dbReference>
<organism evidence="2 3">
    <name type="scientific">Marivirga salinarum</name>
    <dbReference type="NCBI Taxonomy" id="3059078"/>
    <lineage>
        <taxon>Bacteria</taxon>
        <taxon>Pseudomonadati</taxon>
        <taxon>Bacteroidota</taxon>
        <taxon>Cytophagia</taxon>
        <taxon>Cytophagales</taxon>
        <taxon>Marivirgaceae</taxon>
        <taxon>Marivirga</taxon>
    </lineage>
</organism>
<dbReference type="EMBL" id="CP129971">
    <property type="protein sequence ID" value="WMN11274.1"/>
    <property type="molecule type" value="Genomic_DNA"/>
</dbReference>
<dbReference type="Proteomes" id="UP001230496">
    <property type="component" value="Chromosome"/>
</dbReference>
<accession>A0AA51NA58</accession>
<keyword evidence="3" id="KW-1185">Reference proteome</keyword>
<protein>
    <submittedName>
        <fullName evidence="2">Esterase-like activity of phytase family protein</fullName>
    </submittedName>
</protein>
<evidence type="ECO:0000313" key="2">
    <source>
        <dbReference type="EMBL" id="WMN11274.1"/>
    </source>
</evidence>
<dbReference type="RefSeq" id="WP_308348263.1">
    <property type="nucleotide sequence ID" value="NZ_CP129971.1"/>
</dbReference>
<dbReference type="PROSITE" id="PS51257">
    <property type="entry name" value="PROKAR_LIPOPROTEIN"/>
    <property type="match status" value="1"/>
</dbReference>
<dbReference type="AlphaFoldDB" id="A0AA51NA58"/>
<dbReference type="KEGG" id="msaa:QYS49_18190"/>
<evidence type="ECO:0000259" key="1">
    <source>
        <dbReference type="Pfam" id="PF13449"/>
    </source>
</evidence>
<name>A0AA51NA58_9BACT</name>
<feature type="domain" description="Phytase-like" evidence="1">
    <location>
        <begin position="51"/>
        <end position="348"/>
    </location>
</feature>
<evidence type="ECO:0000313" key="3">
    <source>
        <dbReference type="Proteomes" id="UP001230496"/>
    </source>
</evidence>